<evidence type="ECO:0000256" key="2">
    <source>
        <dbReference type="ARBA" id="ARBA00022908"/>
    </source>
</evidence>
<dbReference type="GO" id="GO:0015074">
    <property type="term" value="P:DNA integration"/>
    <property type="evidence" value="ECO:0007669"/>
    <property type="project" value="UniProtKB-KW"/>
</dbReference>
<reference evidence="8 9" key="1">
    <citation type="journal article" date="2012" name="J. Bacteriol.">
        <title>Complete genome sequences of Desulfosporosinus orientis DSM765T, Desulfosporosinus youngiae DSM17734T, Desulfosporosinus meridiei DSM13257T, and Desulfosporosinus acidiphilus DSM22704T.</title>
        <authorList>
            <person name="Pester M."/>
            <person name="Brambilla E."/>
            <person name="Alazard D."/>
            <person name="Rattei T."/>
            <person name="Weinmaier T."/>
            <person name="Han J."/>
            <person name="Lucas S."/>
            <person name="Lapidus A."/>
            <person name="Cheng J.F."/>
            <person name="Goodwin L."/>
            <person name="Pitluck S."/>
            <person name="Peters L."/>
            <person name="Ovchinnikova G."/>
            <person name="Teshima H."/>
            <person name="Detter J.C."/>
            <person name="Han C.S."/>
            <person name="Tapia R."/>
            <person name="Land M.L."/>
            <person name="Hauser L."/>
            <person name="Kyrpides N.C."/>
            <person name="Ivanova N.N."/>
            <person name="Pagani I."/>
            <person name="Huntmann M."/>
            <person name="Wei C.L."/>
            <person name="Davenport K.W."/>
            <person name="Daligault H."/>
            <person name="Chain P.S."/>
            <person name="Chen A."/>
            <person name="Mavromatis K."/>
            <person name="Markowitz V."/>
            <person name="Szeto E."/>
            <person name="Mikhailova N."/>
            <person name="Pati A."/>
            <person name="Wagner M."/>
            <person name="Woyke T."/>
            <person name="Ollivier B."/>
            <person name="Klenk H.P."/>
            <person name="Spring S."/>
            <person name="Loy A."/>
        </authorList>
    </citation>
    <scope>NUCLEOTIDE SEQUENCE [LARGE SCALE GENOMIC DNA]</scope>
    <source>
        <strain evidence="9">DSM 22704 / JCM 16185 / SJ4</strain>
    </source>
</reference>
<accession>I4D3A0</accession>
<name>I4D3A0_DESAJ</name>
<dbReference type="AlphaFoldDB" id="I4D3A0"/>
<dbReference type="eggNOG" id="COG0582">
    <property type="taxonomic scope" value="Bacteria"/>
</dbReference>
<dbReference type="STRING" id="646529.Desaci_1245"/>
<dbReference type="PROSITE" id="PS51900">
    <property type="entry name" value="CB"/>
    <property type="match status" value="1"/>
</dbReference>
<dbReference type="EMBL" id="CP003639">
    <property type="protein sequence ID" value="AFM40274.1"/>
    <property type="molecule type" value="Genomic_DNA"/>
</dbReference>
<evidence type="ECO:0000256" key="1">
    <source>
        <dbReference type="ARBA" id="ARBA00008857"/>
    </source>
</evidence>
<dbReference type="Gene3D" id="1.10.150.130">
    <property type="match status" value="1"/>
</dbReference>
<keyword evidence="4" id="KW-0233">DNA recombination</keyword>
<dbReference type="Gene3D" id="1.10.443.10">
    <property type="entry name" value="Intergrase catalytic core"/>
    <property type="match status" value="1"/>
</dbReference>
<dbReference type="InterPro" id="IPR050808">
    <property type="entry name" value="Phage_Integrase"/>
</dbReference>
<gene>
    <name evidence="8" type="ordered locus">Desaci_1245</name>
</gene>
<keyword evidence="9" id="KW-1185">Reference proteome</keyword>
<dbReference type="GO" id="GO:0003677">
    <property type="term" value="F:DNA binding"/>
    <property type="evidence" value="ECO:0007669"/>
    <property type="project" value="UniProtKB-UniRule"/>
</dbReference>
<dbReference type="InterPro" id="IPR013762">
    <property type="entry name" value="Integrase-like_cat_sf"/>
</dbReference>
<evidence type="ECO:0000256" key="5">
    <source>
        <dbReference type="PROSITE-ProRule" id="PRU01248"/>
    </source>
</evidence>
<dbReference type="InterPro" id="IPR010998">
    <property type="entry name" value="Integrase_recombinase_N"/>
</dbReference>
<dbReference type="KEGG" id="dai:Desaci_1245"/>
<keyword evidence="2" id="KW-0229">DNA integration</keyword>
<evidence type="ECO:0000313" key="8">
    <source>
        <dbReference type="EMBL" id="AFM40274.1"/>
    </source>
</evidence>
<proteinExistence type="inferred from homology"/>
<evidence type="ECO:0000313" key="9">
    <source>
        <dbReference type="Proteomes" id="UP000002892"/>
    </source>
</evidence>
<organism evidence="8 9">
    <name type="scientific">Desulfosporosinus acidiphilus (strain DSM 22704 / JCM 16185 / SJ4)</name>
    <dbReference type="NCBI Taxonomy" id="646529"/>
    <lineage>
        <taxon>Bacteria</taxon>
        <taxon>Bacillati</taxon>
        <taxon>Bacillota</taxon>
        <taxon>Clostridia</taxon>
        <taxon>Eubacteriales</taxon>
        <taxon>Desulfitobacteriaceae</taxon>
        <taxon>Desulfosporosinus</taxon>
    </lineage>
</organism>
<dbReference type="InterPro" id="IPR044068">
    <property type="entry name" value="CB"/>
</dbReference>
<dbReference type="PANTHER" id="PTHR30629">
    <property type="entry name" value="PROPHAGE INTEGRASE"/>
    <property type="match status" value="1"/>
</dbReference>
<dbReference type="PANTHER" id="PTHR30629:SF6">
    <property type="entry name" value="PROPHAGE INTEGRASE INTA-RELATED"/>
    <property type="match status" value="1"/>
</dbReference>
<comment type="similarity">
    <text evidence="1">Belongs to the 'phage' integrase family.</text>
</comment>
<evidence type="ECO:0000256" key="4">
    <source>
        <dbReference type="ARBA" id="ARBA00023172"/>
    </source>
</evidence>
<dbReference type="SUPFAM" id="SSF56349">
    <property type="entry name" value="DNA breaking-rejoining enzymes"/>
    <property type="match status" value="1"/>
</dbReference>
<dbReference type="Pfam" id="PF00589">
    <property type="entry name" value="Phage_integrase"/>
    <property type="match status" value="1"/>
</dbReference>
<dbReference type="Proteomes" id="UP000002892">
    <property type="component" value="Chromosome"/>
</dbReference>
<evidence type="ECO:0000256" key="3">
    <source>
        <dbReference type="ARBA" id="ARBA00023125"/>
    </source>
</evidence>
<dbReference type="PROSITE" id="PS51898">
    <property type="entry name" value="TYR_RECOMBINASE"/>
    <property type="match status" value="1"/>
</dbReference>
<dbReference type="HOGENOM" id="CLU_027562_17_1_9"/>
<sequence length="375" mass="42947">MIVRYINFSVRKGINMASIRKRGDKVYQISIYLGLDSSDKKKFHYETFYGIKSEAKDRARELEVKFKCVKQTMRRNRNGSRKVPKNVEQLLELWLDDTRNVVTERTYEKYAWHVKRLIPVIGDLEVFNLGPLEIRERLKKIEGLSERTVKDLYATMRTALNYASSLELIGSDLMRGIRSPKVVRKDRNVLDLKELAVFLKIAKDYKHYLIIRILALTGMRTGEALGLKWRDVDFEKRTITIVRAADTKHRKLKDTKTENSKRVIELDEESIEELSKLFKSISSKVSSNDLIFQNGDGRPLRYGAVMNTKNRVLAKSGLHHIRLHDLRHGVASILIDQGHPVTLVAATLGQTPSTTANTYSHALRRGKSIAALIGG</sequence>
<dbReference type="InterPro" id="IPR002104">
    <property type="entry name" value="Integrase_catalytic"/>
</dbReference>
<dbReference type="CDD" id="cd01189">
    <property type="entry name" value="INT_ICEBs1_C_like"/>
    <property type="match status" value="1"/>
</dbReference>
<dbReference type="InterPro" id="IPR011010">
    <property type="entry name" value="DNA_brk_join_enz"/>
</dbReference>
<evidence type="ECO:0000259" key="7">
    <source>
        <dbReference type="PROSITE" id="PS51900"/>
    </source>
</evidence>
<feature type="domain" description="Tyr recombinase" evidence="6">
    <location>
        <begin position="185"/>
        <end position="374"/>
    </location>
</feature>
<protein>
    <submittedName>
        <fullName evidence="8">Site-specific recombinase XerD</fullName>
    </submittedName>
</protein>
<evidence type="ECO:0000259" key="6">
    <source>
        <dbReference type="PROSITE" id="PS51898"/>
    </source>
</evidence>
<keyword evidence="3 5" id="KW-0238">DNA-binding</keyword>
<feature type="domain" description="Core-binding (CB)" evidence="7">
    <location>
        <begin position="85"/>
        <end position="164"/>
    </location>
</feature>
<dbReference type="GO" id="GO:0006310">
    <property type="term" value="P:DNA recombination"/>
    <property type="evidence" value="ECO:0007669"/>
    <property type="project" value="UniProtKB-KW"/>
</dbReference>